<accession>A0A8D5ZK51</accession>
<dbReference type="KEGG" id="csty:KN1_21740"/>
<evidence type="ECO:0000313" key="1">
    <source>
        <dbReference type="EMBL" id="BCU70877.1"/>
    </source>
</evidence>
<gene>
    <name evidence="1" type="ORF">KN1_21740</name>
</gene>
<evidence type="ECO:0000313" key="2">
    <source>
        <dbReference type="Proteomes" id="UP000825123"/>
    </source>
</evidence>
<dbReference type="EMBL" id="AP024597">
    <property type="protein sequence ID" value="BCU70877.1"/>
    <property type="molecule type" value="Genomic_DNA"/>
</dbReference>
<proteinExistence type="predicted"/>
<dbReference type="Proteomes" id="UP000825123">
    <property type="component" value="Chromosome"/>
</dbReference>
<protein>
    <submittedName>
        <fullName evidence="1">Uncharacterized protein</fullName>
    </submittedName>
</protein>
<dbReference type="AlphaFoldDB" id="A0A8D5ZK51"/>
<reference evidence="1 2" key="1">
    <citation type="submission" date="2021-04" db="EMBL/GenBank/DDBJ databases">
        <title>Complete genome sequence of Stygiolobus sp. KN-1.</title>
        <authorList>
            <person name="Nakamura K."/>
            <person name="Sakai H."/>
            <person name="Kurosawa N."/>
        </authorList>
    </citation>
    <scope>NUCLEOTIDE SEQUENCE [LARGE SCALE GENOMIC DNA]</scope>
    <source>
        <strain evidence="1 2">KN-1</strain>
    </source>
</reference>
<dbReference type="RefSeq" id="WP_221287554.1">
    <property type="nucleotide sequence ID" value="NZ_AP024597.1"/>
</dbReference>
<sequence>MVRVYKYGDYYFAGVSHVIPGYLQDVVFVYKQGNTWTSISAEKFKSNNGSLIQITERIKYATHEDDISKAVSDLKRMGINIEEVEKPPFPLKILEGKKKIQAEFD</sequence>
<organism evidence="1 2">
    <name type="scientific">Stygiolobus caldivivus</name>
    <dbReference type="NCBI Taxonomy" id="2824673"/>
    <lineage>
        <taxon>Archaea</taxon>
        <taxon>Thermoproteota</taxon>
        <taxon>Thermoprotei</taxon>
        <taxon>Sulfolobales</taxon>
        <taxon>Sulfolobaceae</taxon>
        <taxon>Stygiolobus</taxon>
    </lineage>
</organism>
<keyword evidence="2" id="KW-1185">Reference proteome</keyword>
<name>A0A8D5ZK51_9CREN</name>
<dbReference type="GeneID" id="66163905"/>